<dbReference type="CDD" id="cd07377">
    <property type="entry name" value="WHTH_GntR"/>
    <property type="match status" value="1"/>
</dbReference>
<evidence type="ECO:0000313" key="5">
    <source>
        <dbReference type="EMBL" id="SEB36609.1"/>
    </source>
</evidence>
<dbReference type="InterPro" id="IPR036388">
    <property type="entry name" value="WH-like_DNA-bd_sf"/>
</dbReference>
<dbReference type="PROSITE" id="PS50949">
    <property type="entry name" value="HTH_GNTR"/>
    <property type="match status" value="1"/>
</dbReference>
<dbReference type="GO" id="GO:0003677">
    <property type="term" value="F:DNA binding"/>
    <property type="evidence" value="ECO:0007669"/>
    <property type="project" value="UniProtKB-KW"/>
</dbReference>
<name>A0A1H4IRC8_RHOJO</name>
<evidence type="ECO:0000256" key="2">
    <source>
        <dbReference type="ARBA" id="ARBA00023125"/>
    </source>
</evidence>
<dbReference type="PANTHER" id="PTHR43537">
    <property type="entry name" value="TRANSCRIPTIONAL REGULATOR, GNTR FAMILY"/>
    <property type="match status" value="1"/>
</dbReference>
<reference evidence="6" key="1">
    <citation type="submission" date="2016-10" db="EMBL/GenBank/DDBJ databases">
        <authorList>
            <person name="Varghese N."/>
        </authorList>
    </citation>
    <scope>NUCLEOTIDE SEQUENCE [LARGE SCALE GENOMIC DNA]</scope>
    <source>
        <strain evidence="6">DSM 44719</strain>
    </source>
</reference>
<dbReference type="AlphaFoldDB" id="A0A1H4IRC8"/>
<dbReference type="RefSeq" id="WP_143048788.1">
    <property type="nucleotide sequence ID" value="NZ_FNTL01000002.1"/>
</dbReference>
<dbReference type="OrthoDB" id="5450856at2"/>
<dbReference type="Gene3D" id="1.20.120.530">
    <property type="entry name" value="GntR ligand-binding domain-like"/>
    <property type="match status" value="1"/>
</dbReference>
<dbReference type="Pfam" id="PF00392">
    <property type="entry name" value="GntR"/>
    <property type="match status" value="1"/>
</dbReference>
<protein>
    <submittedName>
        <fullName evidence="5">DNA-binding transcriptional regulator, FadR family</fullName>
    </submittedName>
</protein>
<dbReference type="InterPro" id="IPR036390">
    <property type="entry name" value="WH_DNA-bd_sf"/>
</dbReference>
<evidence type="ECO:0000256" key="3">
    <source>
        <dbReference type="ARBA" id="ARBA00023163"/>
    </source>
</evidence>
<dbReference type="Proteomes" id="UP000183407">
    <property type="component" value="Unassembled WGS sequence"/>
</dbReference>
<dbReference type="InterPro" id="IPR008920">
    <property type="entry name" value="TF_FadR/GntR_C"/>
</dbReference>
<dbReference type="SMART" id="SM00345">
    <property type="entry name" value="HTH_GNTR"/>
    <property type="match status" value="1"/>
</dbReference>
<organism evidence="5 6">
    <name type="scientific">Rhodococcus jostii</name>
    <dbReference type="NCBI Taxonomy" id="132919"/>
    <lineage>
        <taxon>Bacteria</taxon>
        <taxon>Bacillati</taxon>
        <taxon>Actinomycetota</taxon>
        <taxon>Actinomycetes</taxon>
        <taxon>Mycobacteriales</taxon>
        <taxon>Nocardiaceae</taxon>
        <taxon>Rhodococcus</taxon>
    </lineage>
</organism>
<sequence length="284" mass="30919">MDEVSPPRQCAMRNARDRRYDATVRPVKRISLVTHAVHRLSSLISEGEWPVGSQIPNNRDLSTLLGVSTSTGREAIRVLVASGQLLPRQGSGTFVMSTTPLTTLDRLRGRADPHEINEVRAALEIESARLAASRRDHSDIAALKGAMMWRESAVSPEQFVAADLSLHRAVVRATHNRVFSVLFDWASGTISAPEGNRGSDGETRPGDAKDGYAAHRALVGAIVDERPECAADAMRLSTNCIRLPSRLSDDIRTANDQASIPSAAITDLIGTRAIWMNGDLSWNH</sequence>
<feature type="domain" description="HTH gntR-type" evidence="4">
    <location>
        <begin position="30"/>
        <end position="98"/>
    </location>
</feature>
<keyword evidence="1" id="KW-0805">Transcription regulation</keyword>
<keyword evidence="2 5" id="KW-0238">DNA-binding</keyword>
<dbReference type="SUPFAM" id="SSF48008">
    <property type="entry name" value="GntR ligand-binding domain-like"/>
    <property type="match status" value="1"/>
</dbReference>
<dbReference type="InterPro" id="IPR011711">
    <property type="entry name" value="GntR_C"/>
</dbReference>
<dbReference type="Gene3D" id="1.10.10.10">
    <property type="entry name" value="Winged helix-like DNA-binding domain superfamily/Winged helix DNA-binding domain"/>
    <property type="match status" value="1"/>
</dbReference>
<dbReference type="Pfam" id="PF07729">
    <property type="entry name" value="FCD"/>
    <property type="match status" value="1"/>
</dbReference>
<dbReference type="SUPFAM" id="SSF46785">
    <property type="entry name" value="Winged helix' DNA-binding domain"/>
    <property type="match status" value="1"/>
</dbReference>
<proteinExistence type="predicted"/>
<dbReference type="EMBL" id="FNTL01000002">
    <property type="protein sequence ID" value="SEB36609.1"/>
    <property type="molecule type" value="Genomic_DNA"/>
</dbReference>
<dbReference type="SMART" id="SM00895">
    <property type="entry name" value="FCD"/>
    <property type="match status" value="1"/>
</dbReference>
<evidence type="ECO:0000313" key="6">
    <source>
        <dbReference type="Proteomes" id="UP000183407"/>
    </source>
</evidence>
<gene>
    <name evidence="5" type="ORF">SAMN04490220_0421</name>
</gene>
<dbReference type="PANTHER" id="PTHR43537:SF47">
    <property type="entry name" value="REGULATORY PROTEIN GNTR HTH"/>
    <property type="match status" value="1"/>
</dbReference>
<dbReference type="InterPro" id="IPR000524">
    <property type="entry name" value="Tscrpt_reg_HTH_GntR"/>
</dbReference>
<evidence type="ECO:0000256" key="1">
    <source>
        <dbReference type="ARBA" id="ARBA00023015"/>
    </source>
</evidence>
<dbReference type="GO" id="GO:0003700">
    <property type="term" value="F:DNA-binding transcription factor activity"/>
    <property type="evidence" value="ECO:0007669"/>
    <property type="project" value="InterPro"/>
</dbReference>
<keyword evidence="3" id="KW-0804">Transcription</keyword>
<evidence type="ECO:0000259" key="4">
    <source>
        <dbReference type="PROSITE" id="PS50949"/>
    </source>
</evidence>
<accession>A0A1H4IRC8</accession>